<dbReference type="Gene3D" id="3.20.20.80">
    <property type="entry name" value="Glycosidases"/>
    <property type="match status" value="1"/>
</dbReference>
<dbReference type="SUPFAM" id="SSF55545">
    <property type="entry name" value="beta-N-acetylhexosaminidase-like domain"/>
    <property type="match status" value="1"/>
</dbReference>
<evidence type="ECO:0000256" key="5">
    <source>
        <dbReference type="ARBA" id="ARBA00023295"/>
    </source>
</evidence>
<keyword evidence="10" id="KW-1185">Reference proteome</keyword>
<dbReference type="PRINTS" id="PR00738">
    <property type="entry name" value="GLHYDRLASE20"/>
</dbReference>
<evidence type="ECO:0000259" key="7">
    <source>
        <dbReference type="Pfam" id="PF00728"/>
    </source>
</evidence>
<evidence type="ECO:0000256" key="6">
    <source>
        <dbReference type="SAM" id="MobiDB-lite"/>
    </source>
</evidence>
<dbReference type="Pfam" id="PF02838">
    <property type="entry name" value="Glyco_hydro_20b"/>
    <property type="match status" value="1"/>
</dbReference>
<dbReference type="InterPro" id="IPR015883">
    <property type="entry name" value="Glyco_hydro_20_cat"/>
</dbReference>
<accession>A0ABT1HVE2</accession>
<dbReference type="Gene3D" id="3.30.379.10">
    <property type="entry name" value="Chitobiase/beta-hexosaminidase domain 2-like"/>
    <property type="match status" value="1"/>
</dbReference>
<feature type="region of interest" description="Disordered" evidence="6">
    <location>
        <begin position="512"/>
        <end position="542"/>
    </location>
</feature>
<comment type="caution">
    <text evidence="9">The sequence shown here is derived from an EMBL/GenBank/DDBJ whole genome shotgun (WGS) entry which is preliminary data.</text>
</comment>
<dbReference type="SUPFAM" id="SSF51445">
    <property type="entry name" value="(Trans)glycosidases"/>
    <property type="match status" value="1"/>
</dbReference>
<dbReference type="PIRSF" id="PIRSF001093">
    <property type="entry name" value="B-hxosamndse_ab_euk"/>
    <property type="match status" value="1"/>
</dbReference>
<feature type="compositionally biased region" description="Polar residues" evidence="6">
    <location>
        <begin position="531"/>
        <end position="542"/>
    </location>
</feature>
<gene>
    <name evidence="9" type="ORF">LX15_003183</name>
</gene>
<name>A0ABT1HVE2_STRSD</name>
<comment type="catalytic activity">
    <reaction evidence="1">
        <text>Hydrolysis of terminal non-reducing N-acetyl-D-hexosamine residues in N-acetyl-beta-D-hexosaminides.</text>
        <dbReference type="EC" id="3.2.1.52"/>
    </reaction>
</comment>
<proteinExistence type="inferred from homology"/>
<keyword evidence="5" id="KW-0326">Glycosidase</keyword>
<evidence type="ECO:0000313" key="10">
    <source>
        <dbReference type="Proteomes" id="UP001205311"/>
    </source>
</evidence>
<evidence type="ECO:0000313" key="9">
    <source>
        <dbReference type="EMBL" id="MCP2259478.1"/>
    </source>
</evidence>
<dbReference type="Pfam" id="PF00728">
    <property type="entry name" value="Glyco_hydro_20"/>
    <property type="match status" value="1"/>
</dbReference>
<evidence type="ECO:0000256" key="1">
    <source>
        <dbReference type="ARBA" id="ARBA00001231"/>
    </source>
</evidence>
<evidence type="ECO:0000259" key="8">
    <source>
        <dbReference type="Pfam" id="PF02838"/>
    </source>
</evidence>
<dbReference type="EC" id="3.2.1.52" evidence="3"/>
<feature type="domain" description="Beta-hexosaminidase bacterial type N-terminal" evidence="8">
    <location>
        <begin position="7"/>
        <end position="132"/>
    </location>
</feature>
<dbReference type="InterPro" id="IPR015882">
    <property type="entry name" value="HEX_bac_N"/>
</dbReference>
<dbReference type="InterPro" id="IPR017853">
    <property type="entry name" value="GH"/>
</dbReference>
<comment type="similarity">
    <text evidence="2">Belongs to the glycosyl hydrolase 20 family.</text>
</comment>
<dbReference type="CDD" id="cd06563">
    <property type="entry name" value="GH20_chitobiase-like"/>
    <property type="match status" value="1"/>
</dbReference>
<dbReference type="RefSeq" id="WP_253670374.1">
    <property type="nucleotide sequence ID" value="NZ_JAMTCP010000017.1"/>
</dbReference>
<dbReference type="PANTHER" id="PTHR22600:SF57">
    <property type="entry name" value="BETA-N-ACETYLHEXOSAMINIDASE"/>
    <property type="match status" value="1"/>
</dbReference>
<evidence type="ECO:0000256" key="3">
    <source>
        <dbReference type="ARBA" id="ARBA00012663"/>
    </source>
</evidence>
<reference evidence="9 10" key="1">
    <citation type="submission" date="2022-06" db="EMBL/GenBank/DDBJ databases">
        <title>Genomic Encyclopedia of Archaeal and Bacterial Type Strains, Phase II (KMG-II): from individual species to whole genera.</title>
        <authorList>
            <person name="Goeker M."/>
        </authorList>
    </citation>
    <scope>NUCLEOTIDE SEQUENCE [LARGE SCALE GENOMIC DNA]</scope>
    <source>
        <strain evidence="9 10">DSM 40477</strain>
    </source>
</reference>
<sequence>MTTFDCLVPRPVGVTPAPGRFVLDAGTTLAADAGAASAARWLRQVLGAATGLALPPSTVDARIELRVDQGVVREAEGYRLEITPEVVRVTAADAAGAFYAAQTVRQLLGPDAFRAANVHSGGWSLPCGVVVDRPRFGWRGCLLDVARHFMPKNALLRFVDLLAAHKLNVLHLHLTDDQGWRMEIKRYPRLTEVGAWRHGSRVGWRRDDSHDGRPHGGFYTQADLHEIVAYAAERGVTVVPEIDVPGHVQAALAAYPELGNTGERLDVWPLWGVSENVLNMSDSTVKFFQNVFDEVVDVFPSPVVCIGGDEVPTVQWQRSPEARRRAAELGLADVTELHGWFLRQMAERLADHGRRVLGWDEMAEGAMPEGAIVASWRGEEAGAMAAAEGYDVVMCPEQHVYLDHRQSEHPDEPVPVGFLSTLQDFYRYDPLPAGLDAATAHRVLGSQAQVWTEHLDSPRRVDYAAFPRLVAFAEVVWSPREARDLADFERRLAEHHLPRLDALGVEYRPLTGPLPWQTRPGVPGRPRARAQSSSGTSSQHAT</sequence>
<protein>
    <recommendedName>
        <fullName evidence="3">beta-N-acetylhexosaminidase</fullName>
        <ecNumber evidence="3">3.2.1.52</ecNumber>
    </recommendedName>
</protein>
<feature type="domain" description="Glycoside hydrolase family 20 catalytic" evidence="7">
    <location>
        <begin position="136"/>
        <end position="479"/>
    </location>
</feature>
<keyword evidence="4" id="KW-0378">Hydrolase</keyword>
<dbReference type="InterPro" id="IPR029018">
    <property type="entry name" value="Hex-like_dom2"/>
</dbReference>
<evidence type="ECO:0000256" key="4">
    <source>
        <dbReference type="ARBA" id="ARBA00022801"/>
    </source>
</evidence>
<organism evidence="9 10">
    <name type="scientific">Streptoalloteichus tenebrarius (strain ATCC 17920 / DSM 40477 / JCM 4838 / CBS 697.72 / NBRC 16177 / NCIMB 11028 / NRRL B-12390 / A12253. 1 / ISP 5477)</name>
    <name type="common">Streptomyces tenebrarius</name>
    <dbReference type="NCBI Taxonomy" id="1933"/>
    <lineage>
        <taxon>Bacteria</taxon>
        <taxon>Bacillati</taxon>
        <taxon>Actinomycetota</taxon>
        <taxon>Actinomycetes</taxon>
        <taxon>Pseudonocardiales</taxon>
        <taxon>Pseudonocardiaceae</taxon>
        <taxon>Streptoalloteichus</taxon>
    </lineage>
</organism>
<dbReference type="PANTHER" id="PTHR22600">
    <property type="entry name" value="BETA-HEXOSAMINIDASE"/>
    <property type="match status" value="1"/>
</dbReference>
<dbReference type="Proteomes" id="UP001205311">
    <property type="component" value="Unassembled WGS sequence"/>
</dbReference>
<dbReference type="InterPro" id="IPR025705">
    <property type="entry name" value="Beta_hexosaminidase_sua/sub"/>
</dbReference>
<evidence type="ECO:0000256" key="2">
    <source>
        <dbReference type="ARBA" id="ARBA00006285"/>
    </source>
</evidence>
<dbReference type="EMBL" id="JAMTCP010000017">
    <property type="protein sequence ID" value="MCP2259478.1"/>
    <property type="molecule type" value="Genomic_DNA"/>
</dbReference>